<keyword evidence="2" id="KW-1185">Reference proteome</keyword>
<evidence type="ECO:0000313" key="2">
    <source>
        <dbReference type="Proteomes" id="UP001418222"/>
    </source>
</evidence>
<proteinExistence type="predicted"/>
<dbReference type="EMBL" id="JBBWWQ010000016">
    <property type="protein sequence ID" value="KAK8926415.1"/>
    <property type="molecule type" value="Genomic_DNA"/>
</dbReference>
<sequence>MSRPLRFPPTMPHPIYPAEHHRIPRIYPAKASRILLQPPQALFNAILENVCDHLSAGISTMNIAREGMLVKLLDDLPFIYSRKTLEDKMSGYFSMLVDTI</sequence>
<dbReference type="AlphaFoldDB" id="A0AAP0FZ48"/>
<protein>
    <submittedName>
        <fullName evidence="1">Uncharacterized protein</fullName>
    </submittedName>
</protein>
<name>A0AAP0FZ48_9ASPA</name>
<reference evidence="1 2" key="1">
    <citation type="journal article" date="2022" name="Nat. Plants">
        <title>Genomes of leafy and leafless Platanthera orchids illuminate the evolution of mycoheterotrophy.</title>
        <authorList>
            <person name="Li M.H."/>
            <person name="Liu K.W."/>
            <person name="Li Z."/>
            <person name="Lu H.C."/>
            <person name="Ye Q.L."/>
            <person name="Zhang D."/>
            <person name="Wang J.Y."/>
            <person name="Li Y.F."/>
            <person name="Zhong Z.M."/>
            <person name="Liu X."/>
            <person name="Yu X."/>
            <person name="Liu D.K."/>
            <person name="Tu X.D."/>
            <person name="Liu B."/>
            <person name="Hao Y."/>
            <person name="Liao X.Y."/>
            <person name="Jiang Y.T."/>
            <person name="Sun W.H."/>
            <person name="Chen J."/>
            <person name="Chen Y.Q."/>
            <person name="Ai Y."/>
            <person name="Zhai J.W."/>
            <person name="Wu S.S."/>
            <person name="Zhou Z."/>
            <person name="Hsiao Y.Y."/>
            <person name="Wu W.L."/>
            <person name="Chen Y.Y."/>
            <person name="Lin Y.F."/>
            <person name="Hsu J.L."/>
            <person name="Li C.Y."/>
            <person name="Wang Z.W."/>
            <person name="Zhao X."/>
            <person name="Zhong W.Y."/>
            <person name="Ma X.K."/>
            <person name="Ma L."/>
            <person name="Huang J."/>
            <person name="Chen G.Z."/>
            <person name="Huang M.Z."/>
            <person name="Huang L."/>
            <person name="Peng D.H."/>
            <person name="Luo Y.B."/>
            <person name="Zou S.Q."/>
            <person name="Chen S.P."/>
            <person name="Lan S."/>
            <person name="Tsai W.C."/>
            <person name="Van de Peer Y."/>
            <person name="Liu Z.J."/>
        </authorList>
    </citation>
    <scope>NUCLEOTIDE SEQUENCE [LARGE SCALE GENOMIC DNA]</scope>
    <source>
        <strain evidence="1">Lor287</strain>
    </source>
</reference>
<accession>A0AAP0FZ48</accession>
<comment type="caution">
    <text evidence="1">The sequence shown here is derived from an EMBL/GenBank/DDBJ whole genome shotgun (WGS) entry which is preliminary data.</text>
</comment>
<dbReference type="Proteomes" id="UP001418222">
    <property type="component" value="Unassembled WGS sequence"/>
</dbReference>
<gene>
    <name evidence="1" type="ORF">KSP39_PZI018817</name>
</gene>
<organism evidence="1 2">
    <name type="scientific">Platanthera zijinensis</name>
    <dbReference type="NCBI Taxonomy" id="2320716"/>
    <lineage>
        <taxon>Eukaryota</taxon>
        <taxon>Viridiplantae</taxon>
        <taxon>Streptophyta</taxon>
        <taxon>Embryophyta</taxon>
        <taxon>Tracheophyta</taxon>
        <taxon>Spermatophyta</taxon>
        <taxon>Magnoliopsida</taxon>
        <taxon>Liliopsida</taxon>
        <taxon>Asparagales</taxon>
        <taxon>Orchidaceae</taxon>
        <taxon>Orchidoideae</taxon>
        <taxon>Orchideae</taxon>
        <taxon>Orchidinae</taxon>
        <taxon>Platanthera</taxon>
    </lineage>
</organism>
<evidence type="ECO:0000313" key="1">
    <source>
        <dbReference type="EMBL" id="KAK8926415.1"/>
    </source>
</evidence>